<name>A0A0F9U8B1_9ZZZZ</name>
<reference evidence="2" key="1">
    <citation type="journal article" date="2015" name="Nature">
        <title>Complex archaea that bridge the gap between prokaryotes and eukaryotes.</title>
        <authorList>
            <person name="Spang A."/>
            <person name="Saw J.H."/>
            <person name="Jorgensen S.L."/>
            <person name="Zaremba-Niedzwiedzka K."/>
            <person name="Martijn J."/>
            <person name="Lind A.E."/>
            <person name="van Eijk R."/>
            <person name="Schleper C."/>
            <person name="Guy L."/>
            <person name="Ettema T.J."/>
        </authorList>
    </citation>
    <scope>NUCLEOTIDE SEQUENCE</scope>
</reference>
<keyword evidence="1" id="KW-0175">Coiled coil</keyword>
<evidence type="ECO:0000313" key="2">
    <source>
        <dbReference type="EMBL" id="KKN57501.1"/>
    </source>
</evidence>
<comment type="caution">
    <text evidence="2">The sequence shown here is derived from an EMBL/GenBank/DDBJ whole genome shotgun (WGS) entry which is preliminary data.</text>
</comment>
<dbReference type="EMBL" id="LAZR01000800">
    <property type="protein sequence ID" value="KKN57501.1"/>
    <property type="molecule type" value="Genomic_DNA"/>
</dbReference>
<proteinExistence type="predicted"/>
<feature type="coiled-coil region" evidence="1">
    <location>
        <begin position="3"/>
        <end position="144"/>
    </location>
</feature>
<evidence type="ECO:0000256" key="1">
    <source>
        <dbReference type="SAM" id="Coils"/>
    </source>
</evidence>
<feature type="coiled-coil region" evidence="1">
    <location>
        <begin position="196"/>
        <end position="381"/>
    </location>
</feature>
<organism evidence="2">
    <name type="scientific">marine sediment metagenome</name>
    <dbReference type="NCBI Taxonomy" id="412755"/>
    <lineage>
        <taxon>unclassified sequences</taxon>
        <taxon>metagenomes</taxon>
        <taxon>ecological metagenomes</taxon>
    </lineage>
</organism>
<gene>
    <name evidence="2" type="ORF">LCGC14_0561630</name>
</gene>
<protein>
    <submittedName>
        <fullName evidence="2">Uncharacterized protein</fullName>
    </submittedName>
</protein>
<dbReference type="AlphaFoldDB" id="A0A0F9U8B1"/>
<accession>A0A0F9U8B1</accession>
<sequence>MTEDALKARINRLEKDLERKEIETNEFLDKIDEQEETIMRLEALIPEESEEKKSKKKQATDSKLAIKLDAKEKKIRDLKNSMGFLRKEKVRIQQELELLKSQSSESSVIRVEDLRKKSPLNALVQELQDKVNNQRALISKLRSNNAESDKFIEKLKVKDEEIKLLNSDILKAYQKLEDLSSVSENKKGDSIGQNLIGDLQNQLNKSKREIIELKQKFSKKTRNEIKENNSSDIDGFKKELHKAKLQIKSLQEQLKKYETRKTTEIGKPQKELEGNLKMQSEMAIFLQKQLETKEGEIKTIKNEAVQIKRRYRQLENRIKLKDQKINELQIQLDNSYVQKQALPQKEDPHVEIRLKEFKSILDNLKKENIEQRLEISQLRKKV</sequence>